<evidence type="ECO:0000256" key="1">
    <source>
        <dbReference type="SAM" id="Coils"/>
    </source>
</evidence>
<evidence type="ECO:0000259" key="3">
    <source>
        <dbReference type="PROSITE" id="PS51896"/>
    </source>
</evidence>
<dbReference type="PANTHER" id="PTHR31058">
    <property type="entry name" value="ZINC FINGER C4H2 DOMAIN-CONTAINING PROTEIN"/>
    <property type="match status" value="1"/>
</dbReference>
<dbReference type="InterPro" id="IPR018482">
    <property type="entry name" value="Znf-C4H2"/>
</dbReference>
<feature type="coiled-coil region" evidence="1">
    <location>
        <begin position="66"/>
        <end position="156"/>
    </location>
</feature>
<gene>
    <name evidence="4" type="ORF">BOX15_Mlig020834g3</name>
</gene>
<reference evidence="4 5" key="1">
    <citation type="submission" date="2017-06" db="EMBL/GenBank/DDBJ databases">
        <title>A platform for efficient transgenesis in Macrostomum lignano, a flatworm model organism for stem cell research.</title>
        <authorList>
            <person name="Berezikov E."/>
        </authorList>
    </citation>
    <scope>NUCLEOTIDE SEQUENCE [LARGE SCALE GENOMIC DNA]</scope>
    <source>
        <strain evidence="4">DV1</strain>
        <tissue evidence="4">Whole organism</tissue>
    </source>
</reference>
<accession>A0A267DHK5</accession>
<dbReference type="STRING" id="282301.A0A267DHK5"/>
<dbReference type="AlphaFoldDB" id="A0A267DHK5"/>
<dbReference type="PANTHER" id="PTHR31058:SF2">
    <property type="entry name" value="ZINC FINGER C4H2 DOMAIN-CONTAINING PROTEIN"/>
    <property type="match status" value="1"/>
</dbReference>
<comment type="caution">
    <text evidence="4">The sequence shown here is derived from an EMBL/GenBank/DDBJ whole genome shotgun (WGS) entry which is preliminary data.</text>
</comment>
<dbReference type="Proteomes" id="UP000215902">
    <property type="component" value="Unassembled WGS sequence"/>
</dbReference>
<dbReference type="InterPro" id="IPR044069">
    <property type="entry name" value="ZF_C4H2"/>
</dbReference>
<evidence type="ECO:0000313" key="5">
    <source>
        <dbReference type="Proteomes" id="UP000215902"/>
    </source>
</evidence>
<proteinExistence type="predicted"/>
<feature type="compositionally biased region" description="Pro residues" evidence="2">
    <location>
        <begin position="237"/>
        <end position="254"/>
    </location>
</feature>
<feature type="region of interest" description="Disordered" evidence="2">
    <location>
        <begin position="237"/>
        <end position="304"/>
    </location>
</feature>
<dbReference type="Pfam" id="PF10146">
    <property type="entry name" value="zf-C4H2"/>
    <property type="match status" value="1"/>
</dbReference>
<dbReference type="PROSITE" id="PS51896">
    <property type="entry name" value="ZF_C4H2"/>
    <property type="match status" value="1"/>
</dbReference>
<name>A0A267DHK5_9PLAT</name>
<evidence type="ECO:0000256" key="2">
    <source>
        <dbReference type="SAM" id="MobiDB-lite"/>
    </source>
</evidence>
<feature type="compositionally biased region" description="Low complexity" evidence="2">
    <location>
        <begin position="271"/>
        <end position="294"/>
    </location>
</feature>
<dbReference type="GO" id="GO:0045666">
    <property type="term" value="P:positive regulation of neuron differentiation"/>
    <property type="evidence" value="ECO:0007669"/>
    <property type="project" value="TreeGrafter"/>
</dbReference>
<sequence length="337" mass="36938">MEIAKILELNDQPAAKRVCGGGGGGGGASSVCTGKEPQHHHYYHHQLHLWQQQQHQNQTHSTGSNGELLQCEMNKLSSELTEIRRELQAAAAAHDEQLKSIDGYSRELDSMQRERLAHVQQLRSLHASISSAEHSLKRAEQSRQREIARARSLADRYDGLLGRLNRLRLLSSLEPLPMLPESPAATSDCGDCVAAASAVFVSGSSSADYTSSLVPLRPPYHLAALPSFLPQFPPPPPLIPPTFLSPPAPPPSSPPSRQQQVVNHRQPPRQSPSASSCSSASKQQQQQQQQRSQLPQPPMKACLSCQQQIHRNAPICPLCKAKSRSAHPKKQKRKAES</sequence>
<dbReference type="GO" id="GO:0005634">
    <property type="term" value="C:nucleus"/>
    <property type="evidence" value="ECO:0007669"/>
    <property type="project" value="TreeGrafter"/>
</dbReference>
<dbReference type="EMBL" id="NIVC01004063">
    <property type="protein sequence ID" value="PAA48763.1"/>
    <property type="molecule type" value="Genomic_DNA"/>
</dbReference>
<keyword evidence="5" id="KW-1185">Reference proteome</keyword>
<organism evidence="4 5">
    <name type="scientific">Macrostomum lignano</name>
    <dbReference type="NCBI Taxonomy" id="282301"/>
    <lineage>
        <taxon>Eukaryota</taxon>
        <taxon>Metazoa</taxon>
        <taxon>Spiralia</taxon>
        <taxon>Lophotrochozoa</taxon>
        <taxon>Platyhelminthes</taxon>
        <taxon>Rhabditophora</taxon>
        <taxon>Macrostomorpha</taxon>
        <taxon>Macrostomida</taxon>
        <taxon>Macrostomidae</taxon>
        <taxon>Macrostomum</taxon>
    </lineage>
</organism>
<protein>
    <recommendedName>
        <fullName evidence="3">C4H2-type domain-containing protein</fullName>
    </recommendedName>
</protein>
<dbReference type="OrthoDB" id="20865at2759"/>
<feature type="domain" description="C4H2-type" evidence="3">
    <location>
        <begin position="294"/>
        <end position="336"/>
    </location>
</feature>
<keyword evidence="1" id="KW-0175">Coiled coil</keyword>
<evidence type="ECO:0000313" key="4">
    <source>
        <dbReference type="EMBL" id="PAA48763.1"/>
    </source>
</evidence>